<dbReference type="EMBL" id="PJNE01000001">
    <property type="protein sequence ID" value="PKW27370.1"/>
    <property type="molecule type" value="Genomic_DNA"/>
</dbReference>
<evidence type="ECO:0000259" key="6">
    <source>
        <dbReference type="Pfam" id="PF02518"/>
    </source>
</evidence>
<evidence type="ECO:0000256" key="1">
    <source>
        <dbReference type="ARBA" id="ARBA00022679"/>
    </source>
</evidence>
<keyword evidence="3" id="KW-0902">Two-component regulatory system</keyword>
<feature type="transmembrane region" description="Helical" evidence="5">
    <location>
        <begin position="168"/>
        <end position="186"/>
    </location>
</feature>
<dbReference type="Pfam" id="PF02518">
    <property type="entry name" value="HATPase_c"/>
    <property type="match status" value="1"/>
</dbReference>
<keyword evidence="1" id="KW-0808">Transferase</keyword>
<dbReference type="InterPro" id="IPR003594">
    <property type="entry name" value="HATPase_dom"/>
</dbReference>
<dbReference type="GO" id="GO:0000160">
    <property type="term" value="P:phosphorelay signal transduction system"/>
    <property type="evidence" value="ECO:0007669"/>
    <property type="project" value="UniProtKB-KW"/>
</dbReference>
<proteinExistence type="predicted"/>
<feature type="transmembrane region" description="Helical" evidence="5">
    <location>
        <begin position="102"/>
        <end position="121"/>
    </location>
</feature>
<keyword evidence="5" id="KW-0472">Membrane</keyword>
<dbReference type="SUPFAM" id="SSF55874">
    <property type="entry name" value="ATPase domain of HSP90 chaperone/DNA topoisomerase II/histidine kinase"/>
    <property type="match status" value="1"/>
</dbReference>
<evidence type="ECO:0000313" key="8">
    <source>
        <dbReference type="EMBL" id="PKW27370.1"/>
    </source>
</evidence>
<keyword evidence="5" id="KW-1133">Transmembrane helix</keyword>
<evidence type="ECO:0000256" key="5">
    <source>
        <dbReference type="SAM" id="Phobius"/>
    </source>
</evidence>
<dbReference type="AlphaFoldDB" id="A0A2N3YKI8"/>
<evidence type="ECO:0000256" key="4">
    <source>
        <dbReference type="SAM" id="MobiDB-lite"/>
    </source>
</evidence>
<keyword evidence="2" id="KW-0418">Kinase</keyword>
<comment type="caution">
    <text evidence="8">The sequence shown here is derived from an EMBL/GenBank/DDBJ whole genome shotgun (WGS) entry which is preliminary data.</text>
</comment>
<keyword evidence="9" id="KW-1185">Reference proteome</keyword>
<feature type="domain" description="Histidine kinase/HSP90-like ATPase" evidence="6">
    <location>
        <begin position="326"/>
        <end position="412"/>
    </location>
</feature>
<feature type="domain" description="Phage shock protein PspC N-terminal" evidence="7">
    <location>
        <begin position="28"/>
        <end position="81"/>
    </location>
</feature>
<reference evidence="8 9" key="1">
    <citation type="submission" date="2017-12" db="EMBL/GenBank/DDBJ databases">
        <title>Sequencing the genomes of 1000 Actinobacteria strains.</title>
        <authorList>
            <person name="Klenk H.-P."/>
        </authorList>
    </citation>
    <scope>NUCLEOTIDE SEQUENCE [LARGE SCALE GENOMIC DNA]</scope>
    <source>
        <strain evidence="8 9">DSM 12806</strain>
    </source>
</reference>
<accession>A0A2N3YKI8</accession>
<dbReference type="Pfam" id="PF04024">
    <property type="entry name" value="PspC"/>
    <property type="match status" value="1"/>
</dbReference>
<dbReference type="RefSeq" id="WP_245862300.1">
    <property type="nucleotide sequence ID" value="NZ_PJNE01000001.1"/>
</dbReference>
<dbReference type="Gene3D" id="3.30.565.10">
    <property type="entry name" value="Histidine kinase-like ATPase, C-terminal domain"/>
    <property type="match status" value="1"/>
</dbReference>
<feature type="transmembrane region" description="Helical" evidence="5">
    <location>
        <begin position="127"/>
        <end position="147"/>
    </location>
</feature>
<dbReference type="InterPro" id="IPR007168">
    <property type="entry name" value="Phageshock_PspC_N"/>
</dbReference>
<dbReference type="GO" id="GO:0016301">
    <property type="term" value="F:kinase activity"/>
    <property type="evidence" value="ECO:0007669"/>
    <property type="project" value="UniProtKB-KW"/>
</dbReference>
<feature type="transmembrane region" description="Helical" evidence="5">
    <location>
        <begin position="58"/>
        <end position="81"/>
    </location>
</feature>
<feature type="transmembrane region" description="Helical" evidence="5">
    <location>
        <begin position="198"/>
        <end position="218"/>
    </location>
</feature>
<dbReference type="PANTHER" id="PTHR24421">
    <property type="entry name" value="NITRATE/NITRITE SENSOR PROTEIN NARX-RELATED"/>
    <property type="match status" value="1"/>
</dbReference>
<feature type="region of interest" description="Disordered" evidence="4">
    <location>
        <begin position="389"/>
        <end position="418"/>
    </location>
</feature>
<evidence type="ECO:0000259" key="7">
    <source>
        <dbReference type="Pfam" id="PF04024"/>
    </source>
</evidence>
<sequence>MPTPYEPAASRAWAASAPSPAPVSTRPPLVRSRSAGWTPGVCDAVARHLGVSRRLVRVAFVVLALSGGAGVAAYLFLWALTSESEGVAPSGGARGWSERQRSAVLLLGGGAAVVVGLALLVPGLGVSLRGSGILPVLVIAVGAVVAWSTLDEAQRSRWLAGRPGGMTWVRVALGAGLALLGILVLMTRGRSVSVVWDAMLAALSVLVGALIIAAPWAVRLWSDFRREQVAAARATERADIAAHLHDSVLQTLALIQRQADDGQAVTRLARAQERELRTWLYSGPQGSQQSLAAAVTEVAHEVEDLHGVPVDLVVTGDRPFEQHGAALSRALREALLNAVRHATPPVTAYVEIGPGGVEAFVRDRGAGFDLEAVPDDRLGVRQSLLGRMERHGGSARVRRRDDGTEVELRLPPLEGEQS</sequence>
<keyword evidence="5" id="KW-0812">Transmembrane</keyword>
<name>A0A2N3YKI8_9MICO</name>
<evidence type="ECO:0000256" key="2">
    <source>
        <dbReference type="ARBA" id="ARBA00022777"/>
    </source>
</evidence>
<dbReference type="Proteomes" id="UP000233781">
    <property type="component" value="Unassembled WGS sequence"/>
</dbReference>
<evidence type="ECO:0000256" key="3">
    <source>
        <dbReference type="ARBA" id="ARBA00023012"/>
    </source>
</evidence>
<dbReference type="InterPro" id="IPR050482">
    <property type="entry name" value="Sensor_HK_TwoCompSys"/>
</dbReference>
<evidence type="ECO:0000313" key="9">
    <source>
        <dbReference type="Proteomes" id="UP000233781"/>
    </source>
</evidence>
<protein>
    <submittedName>
        <fullName evidence="8">Phage shock protein C (PspC) family protein</fullName>
    </submittedName>
</protein>
<organism evidence="8 9">
    <name type="scientific">Phycicoccus duodecadis</name>
    <dbReference type="NCBI Taxonomy" id="173053"/>
    <lineage>
        <taxon>Bacteria</taxon>
        <taxon>Bacillati</taxon>
        <taxon>Actinomycetota</taxon>
        <taxon>Actinomycetes</taxon>
        <taxon>Micrococcales</taxon>
        <taxon>Intrasporangiaceae</taxon>
        <taxon>Phycicoccus</taxon>
    </lineage>
</organism>
<feature type="compositionally biased region" description="Basic and acidic residues" evidence="4">
    <location>
        <begin position="399"/>
        <end position="408"/>
    </location>
</feature>
<dbReference type="InterPro" id="IPR036890">
    <property type="entry name" value="HATPase_C_sf"/>
</dbReference>
<dbReference type="PANTHER" id="PTHR24421:SF61">
    <property type="entry name" value="OXYGEN SENSOR HISTIDINE KINASE NREB"/>
    <property type="match status" value="1"/>
</dbReference>
<gene>
    <name evidence="8" type="ORF">ATL31_2211</name>
</gene>